<evidence type="ECO:0000256" key="1">
    <source>
        <dbReference type="ARBA" id="ARBA00001231"/>
    </source>
</evidence>
<dbReference type="OrthoDB" id="726159at2"/>
<sequence length="855" mass="96518">MLRIVYPVVVLCIMTISAIAQKKTKLHPVQHIKVEWEIVENHYQGKSGFQSAFTFTNNGKSDLPAKGWSLYFNIARAIRPETVEGGMAIANINGDLFKLTPAAGFKGLKPGQSVRVPFVASDWVINYTDAPLGLFWVLDDQPEKGLKVENYRIIPATQLKQIKRAPDDKYGFTTPADLYLQNSKIEELPVEGLTKIFPTPAYYKEGQGVFLLDQINVIAAADPMFTKEAGYLAIEIGAVLGKDILISINGSTGPVVITKEDMPAEAYELSIEPDRIRIKASDRAGAFYAIQSIRSLLPAKAFAGKAAGASIPVLQVKDAPRFGFRAFMLDVGRNFHSKQQVLRVLDLMALYKLNVFHFHFSEDEGWRIEMPSLPELTQIGARRGFPVDESKQLMPSFGSGPDNKSSGTGHYTKEEFIEILKYAQKRHIRVIPEIESPGHARAAVVSMKARYERLMKEGKKEAAEEFMLHDPNDQSEYKSVQGWRDNAMNVAQAGVYRFLARVFDDFIAMYKEAGVPLDMIHVGGDELPAGVWEKSPVAQELIAKDPNLHTTFDLWYYYYEKVNNLLKERGLAAYGWEEAGMRKTQLDGKSHYIPNPDFARGVFQLDVWNNMLGWGAEDLAYRLANAGYEIVLSPVSNVYFDMCYYKNFDEPGYYWGGFIDLDKPWQFIPYDYYRNARKDKFNTDLPASFFEHKERLTDYGKQHITGMQGLLWSETLVTPQMMEYMLLPKLLGLSERAWSVDPDWTSEPEPMAGAAYWKDWSRFVNRVGKRELPKLDYLSGGFAYRIPTPGLVVENGIVKANIQLPGLTLRYTTDGKDPDLNSKLYTGPVSEKGMIKMKAFSSNGRSGRVAEVKNE</sequence>
<evidence type="ECO:0000256" key="3">
    <source>
        <dbReference type="ARBA" id="ARBA00012663"/>
    </source>
</evidence>
<dbReference type="InterPro" id="IPR014756">
    <property type="entry name" value="Ig_E-set"/>
</dbReference>
<dbReference type="InterPro" id="IPR025705">
    <property type="entry name" value="Beta_hexosaminidase_sua/sub"/>
</dbReference>
<evidence type="ECO:0000313" key="10">
    <source>
        <dbReference type="EMBL" id="RZS65158.1"/>
    </source>
</evidence>
<accession>A0A4Q7MDV2</accession>
<evidence type="ECO:0000256" key="8">
    <source>
        <dbReference type="PIRSR" id="PIRSR625705-1"/>
    </source>
</evidence>
<evidence type="ECO:0000256" key="6">
    <source>
        <dbReference type="ARBA" id="ARBA00030512"/>
    </source>
</evidence>
<dbReference type="Proteomes" id="UP000293874">
    <property type="component" value="Unassembled WGS sequence"/>
</dbReference>
<dbReference type="Pfam" id="PF03174">
    <property type="entry name" value="CHB_HEX_C"/>
    <property type="match status" value="1"/>
</dbReference>
<dbReference type="Gene3D" id="2.60.40.290">
    <property type="match status" value="1"/>
</dbReference>
<proteinExistence type="inferred from homology"/>
<dbReference type="InterPro" id="IPR004866">
    <property type="entry name" value="CHB/HEX_N_dom"/>
</dbReference>
<dbReference type="Pfam" id="PF00728">
    <property type="entry name" value="Glyco_hydro_20"/>
    <property type="match status" value="1"/>
</dbReference>
<keyword evidence="11" id="KW-1185">Reference proteome</keyword>
<organism evidence="10 11">
    <name type="scientific">Pseudobacter ginsenosidimutans</name>
    <dbReference type="NCBI Taxonomy" id="661488"/>
    <lineage>
        <taxon>Bacteria</taxon>
        <taxon>Pseudomonadati</taxon>
        <taxon>Bacteroidota</taxon>
        <taxon>Chitinophagia</taxon>
        <taxon>Chitinophagales</taxon>
        <taxon>Chitinophagaceae</taxon>
        <taxon>Pseudobacter</taxon>
    </lineage>
</organism>
<dbReference type="GO" id="GO:0030247">
    <property type="term" value="F:polysaccharide binding"/>
    <property type="evidence" value="ECO:0007669"/>
    <property type="project" value="InterPro"/>
</dbReference>
<dbReference type="PANTHER" id="PTHR22600:SF57">
    <property type="entry name" value="BETA-N-ACETYLHEXOSAMINIDASE"/>
    <property type="match status" value="1"/>
</dbReference>
<evidence type="ECO:0000256" key="5">
    <source>
        <dbReference type="ARBA" id="ARBA00023295"/>
    </source>
</evidence>
<dbReference type="PANTHER" id="PTHR22600">
    <property type="entry name" value="BETA-HEXOSAMINIDASE"/>
    <property type="match status" value="1"/>
</dbReference>
<dbReference type="SUPFAM" id="SSF55545">
    <property type="entry name" value="beta-N-acetylhexosaminidase-like domain"/>
    <property type="match status" value="1"/>
</dbReference>
<comment type="catalytic activity">
    <reaction evidence="1">
        <text>Hydrolysis of terminal non-reducing N-acetyl-D-hexosamine residues in N-acetyl-beta-D-hexosaminides.</text>
        <dbReference type="EC" id="3.2.1.52"/>
    </reaction>
</comment>
<keyword evidence="4" id="KW-0378">Hydrolase</keyword>
<evidence type="ECO:0000256" key="2">
    <source>
        <dbReference type="ARBA" id="ARBA00006285"/>
    </source>
</evidence>
<dbReference type="InterPro" id="IPR013783">
    <property type="entry name" value="Ig-like_fold"/>
</dbReference>
<protein>
    <recommendedName>
        <fullName evidence="3">beta-N-acetylhexosaminidase</fullName>
        <ecNumber evidence="3">3.2.1.52</ecNumber>
    </recommendedName>
    <alternativeName>
        <fullName evidence="6">Beta-N-acetylhexosaminidase</fullName>
    </alternativeName>
    <alternativeName>
        <fullName evidence="7">N-acetyl-beta-glucosaminidase</fullName>
    </alternativeName>
</protein>
<dbReference type="Gene3D" id="2.60.40.10">
    <property type="entry name" value="Immunoglobulins"/>
    <property type="match status" value="1"/>
</dbReference>
<dbReference type="GO" id="GO:0016020">
    <property type="term" value="C:membrane"/>
    <property type="evidence" value="ECO:0007669"/>
    <property type="project" value="TreeGrafter"/>
</dbReference>
<dbReference type="SUPFAM" id="SSF49384">
    <property type="entry name" value="Carbohydrate-binding domain"/>
    <property type="match status" value="1"/>
</dbReference>
<feature type="active site" description="Proton donor" evidence="8">
    <location>
        <position position="526"/>
    </location>
</feature>
<dbReference type="Pfam" id="PF02838">
    <property type="entry name" value="Glyco_hydro_20b"/>
    <property type="match status" value="1"/>
</dbReference>
<dbReference type="GO" id="GO:0005975">
    <property type="term" value="P:carbohydrate metabolic process"/>
    <property type="evidence" value="ECO:0007669"/>
    <property type="project" value="InterPro"/>
</dbReference>
<gene>
    <name evidence="10" type="ORF">EV199_5914</name>
</gene>
<reference evidence="10 11" key="1">
    <citation type="submission" date="2019-02" db="EMBL/GenBank/DDBJ databases">
        <title>Genomic Encyclopedia of Type Strains, Phase IV (KMG-IV): sequencing the most valuable type-strain genomes for metagenomic binning, comparative biology and taxonomic classification.</title>
        <authorList>
            <person name="Goeker M."/>
        </authorList>
    </citation>
    <scope>NUCLEOTIDE SEQUENCE [LARGE SCALE GENOMIC DNA]</scope>
    <source>
        <strain evidence="10 11">DSM 18116</strain>
    </source>
</reference>
<name>A0A4Q7MDV2_9BACT</name>
<dbReference type="AlphaFoldDB" id="A0A4Q7MDV2"/>
<dbReference type="CDD" id="cd02847">
    <property type="entry name" value="E_set_Chitobiase_C"/>
    <property type="match status" value="1"/>
</dbReference>
<dbReference type="Gene3D" id="3.20.20.80">
    <property type="entry name" value="Glycosidases"/>
    <property type="match status" value="1"/>
</dbReference>
<evidence type="ECO:0000256" key="7">
    <source>
        <dbReference type="ARBA" id="ARBA00033000"/>
    </source>
</evidence>
<feature type="domain" description="Chitobiase/beta-hexosaminidases N-terminal" evidence="9">
    <location>
        <begin position="30"/>
        <end position="177"/>
    </location>
</feature>
<comment type="caution">
    <text evidence="10">The sequence shown here is derived from an EMBL/GenBank/DDBJ whole genome shotgun (WGS) entry which is preliminary data.</text>
</comment>
<dbReference type="GO" id="GO:0004563">
    <property type="term" value="F:beta-N-acetylhexosaminidase activity"/>
    <property type="evidence" value="ECO:0007669"/>
    <property type="project" value="UniProtKB-EC"/>
</dbReference>
<dbReference type="InterPro" id="IPR008965">
    <property type="entry name" value="CBM2/CBM3_carb-bd_dom_sf"/>
</dbReference>
<dbReference type="RefSeq" id="WP_130544390.1">
    <property type="nucleotide sequence ID" value="NZ_CP042431.1"/>
</dbReference>
<dbReference type="SMART" id="SM01081">
    <property type="entry name" value="CHB_HEX"/>
    <property type="match status" value="1"/>
</dbReference>
<dbReference type="SUPFAM" id="SSF81296">
    <property type="entry name" value="E set domains"/>
    <property type="match status" value="1"/>
</dbReference>
<evidence type="ECO:0000256" key="4">
    <source>
        <dbReference type="ARBA" id="ARBA00022801"/>
    </source>
</evidence>
<dbReference type="PRINTS" id="PR00738">
    <property type="entry name" value="GLHYDRLASE20"/>
</dbReference>
<dbReference type="SUPFAM" id="SSF51445">
    <property type="entry name" value="(Trans)glycosidases"/>
    <property type="match status" value="1"/>
</dbReference>
<dbReference type="EMBL" id="SGXA01000006">
    <property type="protein sequence ID" value="RZS65158.1"/>
    <property type="molecule type" value="Genomic_DNA"/>
</dbReference>
<evidence type="ECO:0000259" key="9">
    <source>
        <dbReference type="SMART" id="SM01081"/>
    </source>
</evidence>
<dbReference type="InterPro" id="IPR015882">
    <property type="entry name" value="HEX_bac_N"/>
</dbReference>
<dbReference type="EC" id="3.2.1.52" evidence="3"/>
<evidence type="ECO:0000313" key="11">
    <source>
        <dbReference type="Proteomes" id="UP000293874"/>
    </source>
</evidence>
<dbReference type="GO" id="GO:0030203">
    <property type="term" value="P:glycosaminoglycan metabolic process"/>
    <property type="evidence" value="ECO:0007669"/>
    <property type="project" value="TreeGrafter"/>
</dbReference>
<dbReference type="InterPro" id="IPR029018">
    <property type="entry name" value="Hex-like_dom2"/>
</dbReference>
<dbReference type="InterPro" id="IPR012291">
    <property type="entry name" value="CBM2_carb-bd_dom_sf"/>
</dbReference>
<dbReference type="InterPro" id="IPR015883">
    <property type="entry name" value="Glyco_hydro_20_cat"/>
</dbReference>
<dbReference type="InterPro" id="IPR004867">
    <property type="entry name" value="CHB_C_dom"/>
</dbReference>
<dbReference type="Pfam" id="PF03173">
    <property type="entry name" value="CHB_HEX"/>
    <property type="match status" value="1"/>
</dbReference>
<comment type="similarity">
    <text evidence="2">Belongs to the glycosyl hydrolase 20 family.</text>
</comment>
<keyword evidence="5" id="KW-0326">Glycosidase</keyword>
<dbReference type="Gene3D" id="3.30.379.10">
    <property type="entry name" value="Chitobiase/beta-hexosaminidase domain 2-like"/>
    <property type="match status" value="1"/>
</dbReference>
<dbReference type="InterPro" id="IPR017853">
    <property type="entry name" value="GH"/>
</dbReference>